<gene>
    <name evidence="4" type="ORF">HELGO_WM59529</name>
</gene>
<organism evidence="4">
    <name type="scientific">uncultured Thiotrichaceae bacterium</name>
    <dbReference type="NCBI Taxonomy" id="298394"/>
    <lineage>
        <taxon>Bacteria</taxon>
        <taxon>Pseudomonadati</taxon>
        <taxon>Pseudomonadota</taxon>
        <taxon>Gammaproteobacteria</taxon>
        <taxon>Thiotrichales</taxon>
        <taxon>Thiotrichaceae</taxon>
        <taxon>environmental samples</taxon>
    </lineage>
</organism>
<dbReference type="PANTHER" id="PTHR15337:SF11">
    <property type="entry name" value="THIOREDOXIN DOMAIN-CONTAINING PROTEIN"/>
    <property type="match status" value="1"/>
</dbReference>
<dbReference type="Pfam" id="PF13098">
    <property type="entry name" value="Thioredoxin_2"/>
    <property type="match status" value="2"/>
</dbReference>
<evidence type="ECO:0000256" key="1">
    <source>
        <dbReference type="ARBA" id="ARBA00022729"/>
    </source>
</evidence>
<name>A0A6S6UAG7_9GAMM</name>
<feature type="domain" description="Thioredoxin" evidence="3">
    <location>
        <begin position="20"/>
        <end position="169"/>
    </location>
</feature>
<dbReference type="AlphaFoldDB" id="A0A6S6UAG7"/>
<dbReference type="PROSITE" id="PS51352">
    <property type="entry name" value="THIOREDOXIN_2"/>
    <property type="match status" value="1"/>
</dbReference>
<keyword evidence="1 2" id="KW-0732">Signal</keyword>
<dbReference type="InterPro" id="IPR013766">
    <property type="entry name" value="Thioredoxin_domain"/>
</dbReference>
<evidence type="ECO:0000313" key="4">
    <source>
        <dbReference type="EMBL" id="CAA6825773.1"/>
    </source>
</evidence>
<proteinExistence type="predicted"/>
<protein>
    <submittedName>
        <fullName evidence="4">Thioredoxin SoxW</fullName>
    </submittedName>
</protein>
<evidence type="ECO:0000256" key="2">
    <source>
        <dbReference type="SAM" id="SignalP"/>
    </source>
</evidence>
<sequence>MNNLIKTSFTLVMACLFFVPHAFAKEPETERGKVLGSVMPEHPSWFKESFLEIADDAAEAGEANKHAILFMEMNGCPYCSKMIEENFKAEPYKAFIQENFDVIALNVKGEREVAFNDETTAMEKEIADLLKVKYTPAVIFLNKENKQVARVNGYRNAEEFKLVLDYVKEQAYEKQGLSAYLDSKKRTDSYTFRSHPDLEDMTDLSSITKKPLAVLFEDKSCVACDALHDGYLKDPEVRKSLEKMAFVRLDGLSDSKIIDPEGVETTSKAFAEKLGVTYRPSIVLFDQGKEIVRIESKLYRFHFSGVLEYVADGHYKEYPNSPFDYINAKTEEVLQSGKDVNIAE</sequence>
<dbReference type="SUPFAM" id="SSF52833">
    <property type="entry name" value="Thioredoxin-like"/>
    <property type="match status" value="2"/>
</dbReference>
<dbReference type="Gene3D" id="3.40.30.10">
    <property type="entry name" value="Glutaredoxin"/>
    <property type="match status" value="2"/>
</dbReference>
<dbReference type="InterPro" id="IPR012336">
    <property type="entry name" value="Thioredoxin-like_fold"/>
</dbReference>
<dbReference type="PANTHER" id="PTHR15337">
    <property type="entry name" value="ANTERIOR GRADIENT PROTEIN-RELATED"/>
    <property type="match status" value="1"/>
</dbReference>
<dbReference type="EMBL" id="CACVAY010000128">
    <property type="protein sequence ID" value="CAA6825773.1"/>
    <property type="molecule type" value="Genomic_DNA"/>
</dbReference>
<accession>A0A6S6UAG7</accession>
<dbReference type="InterPro" id="IPR051099">
    <property type="entry name" value="AGR/TXD"/>
</dbReference>
<feature type="signal peptide" evidence="2">
    <location>
        <begin position="1"/>
        <end position="24"/>
    </location>
</feature>
<feature type="chain" id="PRO_5028319580" evidence="2">
    <location>
        <begin position="25"/>
        <end position="344"/>
    </location>
</feature>
<reference evidence="4" key="1">
    <citation type="submission" date="2020-01" db="EMBL/GenBank/DDBJ databases">
        <authorList>
            <person name="Meier V. D."/>
            <person name="Meier V D."/>
        </authorList>
    </citation>
    <scope>NUCLEOTIDE SEQUENCE</scope>
    <source>
        <strain evidence="4">HLG_WM_MAG_07</strain>
    </source>
</reference>
<evidence type="ECO:0000259" key="3">
    <source>
        <dbReference type="PROSITE" id="PS51352"/>
    </source>
</evidence>
<dbReference type="InterPro" id="IPR036249">
    <property type="entry name" value="Thioredoxin-like_sf"/>
</dbReference>